<keyword evidence="2" id="KW-1185">Reference proteome</keyword>
<reference evidence="1 2" key="1">
    <citation type="submission" date="2014-06" db="EMBL/GenBank/DDBJ databases">
        <authorList>
            <person name="Teng J.L."/>
            <person name="Huang Y."/>
            <person name="Tse H."/>
            <person name="Lau S.K."/>
            <person name="Woo P.C."/>
        </authorList>
    </citation>
    <scope>NUCLEOTIDE SEQUENCE [LARGE SCALE GENOMIC DNA]</scope>
    <source>
        <strain evidence="1 2">HKU4</strain>
    </source>
</reference>
<organism evidence="1 2">
    <name type="scientific">Streptococcus sinensis</name>
    <dbReference type="NCBI Taxonomy" id="176090"/>
    <lineage>
        <taxon>Bacteria</taxon>
        <taxon>Bacillati</taxon>
        <taxon>Bacillota</taxon>
        <taxon>Bacilli</taxon>
        <taxon>Lactobacillales</taxon>
        <taxon>Streptococcaceae</taxon>
        <taxon>Streptococcus</taxon>
    </lineage>
</organism>
<evidence type="ECO:0000313" key="2">
    <source>
        <dbReference type="Proteomes" id="UP000030019"/>
    </source>
</evidence>
<dbReference type="AlphaFoldDB" id="A0A0A0DF95"/>
<name>A0A0A0DF95_9STRE</name>
<evidence type="ECO:0000313" key="1">
    <source>
        <dbReference type="EMBL" id="KGM36745.1"/>
    </source>
</evidence>
<accession>A0A0A0DF95</accession>
<comment type="caution">
    <text evidence="1">The sequence shown here is derived from an EMBL/GenBank/DDBJ whole genome shotgun (WGS) entry which is preliminary data.</text>
</comment>
<gene>
    <name evidence="1" type="ORF">SSIN_1498</name>
</gene>
<protein>
    <submittedName>
        <fullName evidence="1">Uncharacterized protein</fullName>
    </submittedName>
</protein>
<proteinExistence type="predicted"/>
<sequence length="38" mass="4151">MSGSENGIQLIYLGAKKNTMDPGFVSNLNKIPQVNKSR</sequence>
<dbReference type="STRING" id="176090.SSIN_1498"/>
<dbReference type="PATRIC" id="fig|176090.4.peg.1457"/>
<dbReference type="Proteomes" id="UP000030019">
    <property type="component" value="Unassembled WGS sequence"/>
</dbReference>
<dbReference type="EMBL" id="JPEN01000080">
    <property type="protein sequence ID" value="KGM36745.1"/>
    <property type="molecule type" value="Genomic_DNA"/>
</dbReference>